<keyword evidence="3 5" id="KW-1133">Transmembrane helix</keyword>
<sequence length="98" mass="10571">MAKIVHVDIPGLLPAAVIILILSVGNIMAVGFEKIYLLQNPLNLSTSEIIATYVYKIGLLNANFSFATAVGLFNSLVNLVLLLLVNAFARRVSGNSLW</sequence>
<protein>
    <recommendedName>
        <fullName evidence="8">Sugar ABC transporter permease</fullName>
    </recommendedName>
</protein>
<evidence type="ECO:0000256" key="1">
    <source>
        <dbReference type="ARBA" id="ARBA00004141"/>
    </source>
</evidence>
<evidence type="ECO:0000256" key="3">
    <source>
        <dbReference type="ARBA" id="ARBA00022989"/>
    </source>
</evidence>
<feature type="transmembrane region" description="Helical" evidence="5">
    <location>
        <begin position="12"/>
        <end position="32"/>
    </location>
</feature>
<name>A0ABQ4N9Q1_9BACL</name>
<comment type="caution">
    <text evidence="6">The sequence shown here is derived from an EMBL/GenBank/DDBJ whole genome shotgun (WGS) entry which is preliminary data.</text>
</comment>
<evidence type="ECO:0000256" key="5">
    <source>
        <dbReference type="SAM" id="Phobius"/>
    </source>
</evidence>
<keyword evidence="2 5" id="KW-0812">Transmembrane</keyword>
<comment type="subcellular location">
    <subcellularLocation>
        <location evidence="1">Membrane</location>
        <topology evidence="1">Multi-pass membrane protein</topology>
    </subcellularLocation>
</comment>
<evidence type="ECO:0000256" key="2">
    <source>
        <dbReference type="ARBA" id="ARBA00022692"/>
    </source>
</evidence>
<evidence type="ECO:0008006" key="8">
    <source>
        <dbReference type="Google" id="ProtNLM"/>
    </source>
</evidence>
<dbReference type="Gene3D" id="1.10.3720.10">
    <property type="entry name" value="MetI-like"/>
    <property type="match status" value="1"/>
</dbReference>
<dbReference type="EMBL" id="BOVJ01000111">
    <property type="protein sequence ID" value="GIQ64902.1"/>
    <property type="molecule type" value="Genomic_DNA"/>
</dbReference>
<keyword evidence="4 5" id="KW-0472">Membrane</keyword>
<evidence type="ECO:0000256" key="4">
    <source>
        <dbReference type="ARBA" id="ARBA00023136"/>
    </source>
</evidence>
<keyword evidence="7" id="KW-1185">Reference proteome</keyword>
<proteinExistence type="predicted"/>
<evidence type="ECO:0000313" key="6">
    <source>
        <dbReference type="EMBL" id="GIQ64902.1"/>
    </source>
</evidence>
<evidence type="ECO:0000313" key="7">
    <source>
        <dbReference type="Proteomes" id="UP000680304"/>
    </source>
</evidence>
<dbReference type="Proteomes" id="UP000680304">
    <property type="component" value="Unassembled WGS sequence"/>
</dbReference>
<reference evidence="6 7" key="1">
    <citation type="submission" date="2021-04" db="EMBL/GenBank/DDBJ databases">
        <title>Draft genome sequence of Paenibacillus cisolokensis, LC2-13A.</title>
        <authorList>
            <person name="Uke A."/>
            <person name="Chhe C."/>
            <person name="Baramee S."/>
            <person name="Kosugi A."/>
        </authorList>
    </citation>
    <scope>NUCLEOTIDE SEQUENCE [LARGE SCALE GENOMIC DNA]</scope>
    <source>
        <strain evidence="6 7">LC2-13A</strain>
    </source>
</reference>
<gene>
    <name evidence="6" type="ORF">PACILC2_34700</name>
</gene>
<dbReference type="SUPFAM" id="SSF161098">
    <property type="entry name" value="MetI-like"/>
    <property type="match status" value="1"/>
</dbReference>
<organism evidence="6 7">
    <name type="scientific">Paenibacillus cisolokensis</name>
    <dbReference type="NCBI Taxonomy" id="1658519"/>
    <lineage>
        <taxon>Bacteria</taxon>
        <taxon>Bacillati</taxon>
        <taxon>Bacillota</taxon>
        <taxon>Bacilli</taxon>
        <taxon>Bacillales</taxon>
        <taxon>Paenibacillaceae</taxon>
        <taxon>Paenibacillus</taxon>
    </lineage>
</organism>
<accession>A0ABQ4N9Q1</accession>
<feature type="transmembrane region" description="Helical" evidence="5">
    <location>
        <begin position="64"/>
        <end position="89"/>
    </location>
</feature>
<dbReference type="InterPro" id="IPR035906">
    <property type="entry name" value="MetI-like_sf"/>
</dbReference>